<evidence type="ECO:0000313" key="2">
    <source>
        <dbReference type="Proteomes" id="UP000679220"/>
    </source>
</evidence>
<comment type="caution">
    <text evidence="1">The sequence shown here is derived from an EMBL/GenBank/DDBJ whole genome shotgun (WGS) entry which is preliminary data.</text>
</comment>
<dbReference type="EMBL" id="JAGTAR010000007">
    <property type="protein sequence ID" value="MBR8535149.1"/>
    <property type="molecule type" value="Genomic_DNA"/>
</dbReference>
<dbReference type="Proteomes" id="UP000679220">
    <property type="component" value="Unassembled WGS sequence"/>
</dbReference>
<sequence length="111" mass="12883">MDLNIIFATMNKTSGDISELIKAHIQALDPYAEVIILFPQGTGLHEEIQVYVFTNEKVDFSLEQQYMDARYKVEIQSGQSLSLYTYSKEEWHQQFSETPIYQRVHCEGVCL</sequence>
<reference evidence="1" key="1">
    <citation type="journal article" date="2018" name="Int. J. Syst. Evol. Microbiol.">
        <title>Carboxylicivirga sediminis sp. nov., isolated from coastal sediment.</title>
        <authorList>
            <person name="Wang F.Q."/>
            <person name="Ren L.H."/>
            <person name="Zou R.J."/>
            <person name="Sun Y.Z."/>
            <person name="Liu X.J."/>
            <person name="Jiang F."/>
            <person name="Liu L.J."/>
        </authorList>
    </citation>
    <scope>NUCLEOTIDE SEQUENCE</scope>
    <source>
        <strain evidence="1">JR1</strain>
    </source>
</reference>
<evidence type="ECO:0000313" key="1">
    <source>
        <dbReference type="EMBL" id="MBR8535149.1"/>
    </source>
</evidence>
<dbReference type="AlphaFoldDB" id="A0A941F2L2"/>
<dbReference type="RefSeq" id="WP_212189056.1">
    <property type="nucleotide sequence ID" value="NZ_JAGTAR010000007.1"/>
</dbReference>
<protein>
    <submittedName>
        <fullName evidence="1">Uncharacterized protein</fullName>
    </submittedName>
</protein>
<gene>
    <name evidence="1" type="ORF">KDU71_06235</name>
</gene>
<proteinExistence type="predicted"/>
<reference evidence="1" key="2">
    <citation type="submission" date="2021-04" db="EMBL/GenBank/DDBJ databases">
        <authorList>
            <person name="Zhang T."/>
            <person name="Zhang Y."/>
            <person name="Lu D."/>
            <person name="Zuo D."/>
            <person name="Du Z."/>
        </authorList>
    </citation>
    <scope>NUCLEOTIDE SEQUENCE</scope>
    <source>
        <strain evidence="1">JR1</strain>
    </source>
</reference>
<name>A0A941F2L2_9BACT</name>
<keyword evidence="2" id="KW-1185">Reference proteome</keyword>
<accession>A0A941F2L2</accession>
<organism evidence="1 2">
    <name type="scientific">Carboxylicivirga sediminis</name>
    <dbReference type="NCBI Taxonomy" id="2006564"/>
    <lineage>
        <taxon>Bacteria</taxon>
        <taxon>Pseudomonadati</taxon>
        <taxon>Bacteroidota</taxon>
        <taxon>Bacteroidia</taxon>
        <taxon>Marinilabiliales</taxon>
        <taxon>Marinilabiliaceae</taxon>
        <taxon>Carboxylicivirga</taxon>
    </lineage>
</organism>